<protein>
    <recommendedName>
        <fullName evidence="4">2-dehydropantoate 2-reductase</fullName>
        <ecNumber evidence="4">1.1.1.169</ecNumber>
    </recommendedName>
    <alternativeName>
        <fullName evidence="4">Ketopantoate reductase</fullName>
    </alternativeName>
</protein>
<keyword evidence="2 4" id="KW-0521">NADP</keyword>
<evidence type="ECO:0000313" key="8">
    <source>
        <dbReference type="Proteomes" id="UP000013523"/>
    </source>
</evidence>
<dbReference type="UniPathway" id="UPA00028">
    <property type="reaction ID" value="UER00004"/>
</dbReference>
<evidence type="ECO:0000256" key="4">
    <source>
        <dbReference type="RuleBase" id="RU362068"/>
    </source>
</evidence>
<feature type="domain" description="Ketopantoate reductase C-terminal" evidence="6">
    <location>
        <begin position="181"/>
        <end position="298"/>
    </location>
</feature>
<comment type="pathway">
    <text evidence="4">Cofactor biosynthesis; (R)-pantothenate biosynthesis; (R)-pantoate from 3-methyl-2-oxobutanoate: step 2/2.</text>
</comment>
<dbReference type="GO" id="GO:0005737">
    <property type="term" value="C:cytoplasm"/>
    <property type="evidence" value="ECO:0007669"/>
    <property type="project" value="TreeGrafter"/>
</dbReference>
<dbReference type="EC" id="1.1.1.169" evidence="4"/>
<dbReference type="PANTHER" id="PTHR21708:SF26">
    <property type="entry name" value="2-DEHYDROPANTOATE 2-REDUCTASE"/>
    <property type="match status" value="1"/>
</dbReference>
<dbReference type="GO" id="GO:0008677">
    <property type="term" value="F:2-dehydropantoate 2-reductase activity"/>
    <property type="evidence" value="ECO:0007669"/>
    <property type="project" value="UniProtKB-EC"/>
</dbReference>
<keyword evidence="3 4" id="KW-0560">Oxidoreductase</keyword>
<dbReference type="Proteomes" id="UP000013523">
    <property type="component" value="Chromosome"/>
</dbReference>
<dbReference type="EMBL" id="CP003261">
    <property type="protein sequence ID" value="AGK96121.1"/>
    <property type="molecule type" value="Genomic_DNA"/>
</dbReference>
<proteinExistence type="inferred from homology"/>
<feature type="domain" description="Ketopantoate reductase N-terminal" evidence="5">
    <location>
        <begin position="3"/>
        <end position="153"/>
    </location>
</feature>
<dbReference type="eggNOG" id="COG1893">
    <property type="taxonomic scope" value="Bacteria"/>
</dbReference>
<dbReference type="Gene3D" id="1.10.1040.10">
    <property type="entry name" value="N-(1-d-carboxylethyl)-l-norvaline Dehydrogenase, domain 2"/>
    <property type="match status" value="1"/>
</dbReference>
<comment type="similarity">
    <text evidence="1 4">Belongs to the ketopantoate reductase family.</text>
</comment>
<keyword evidence="4" id="KW-0566">Pantothenate biosynthesis</keyword>
<dbReference type="GO" id="GO:0015940">
    <property type="term" value="P:pantothenate biosynthetic process"/>
    <property type="evidence" value="ECO:0007669"/>
    <property type="project" value="UniProtKB-UniPathway"/>
</dbReference>
<name>R4K314_CLOPA</name>
<evidence type="ECO:0000256" key="2">
    <source>
        <dbReference type="ARBA" id="ARBA00022857"/>
    </source>
</evidence>
<dbReference type="SUPFAM" id="SSF48179">
    <property type="entry name" value="6-phosphogluconate dehydrogenase C-terminal domain-like"/>
    <property type="match status" value="1"/>
</dbReference>
<dbReference type="InterPro" id="IPR003710">
    <property type="entry name" value="ApbA"/>
</dbReference>
<dbReference type="Pfam" id="PF02558">
    <property type="entry name" value="ApbA"/>
    <property type="match status" value="1"/>
</dbReference>
<dbReference type="Gene3D" id="3.40.50.720">
    <property type="entry name" value="NAD(P)-binding Rossmann-like Domain"/>
    <property type="match status" value="1"/>
</dbReference>
<evidence type="ECO:0000259" key="6">
    <source>
        <dbReference type="Pfam" id="PF08546"/>
    </source>
</evidence>
<dbReference type="InterPro" id="IPR013752">
    <property type="entry name" value="KPA_reductase"/>
</dbReference>
<dbReference type="AlphaFoldDB" id="R4K314"/>
<comment type="function">
    <text evidence="4">Catalyzes the NADPH-dependent reduction of ketopantoate into pantoic acid.</text>
</comment>
<dbReference type="HOGENOM" id="CLU_031468_6_0_9"/>
<dbReference type="STRING" id="86416.Clopa_1125"/>
<comment type="catalytic activity">
    <reaction evidence="4">
        <text>(R)-pantoate + NADP(+) = 2-dehydropantoate + NADPH + H(+)</text>
        <dbReference type="Rhea" id="RHEA:16233"/>
        <dbReference type="ChEBI" id="CHEBI:11561"/>
        <dbReference type="ChEBI" id="CHEBI:15378"/>
        <dbReference type="ChEBI" id="CHEBI:15980"/>
        <dbReference type="ChEBI" id="CHEBI:57783"/>
        <dbReference type="ChEBI" id="CHEBI:58349"/>
        <dbReference type="EC" id="1.1.1.169"/>
    </reaction>
</comment>
<dbReference type="PANTHER" id="PTHR21708">
    <property type="entry name" value="PROBABLE 2-DEHYDROPANTOATE 2-REDUCTASE"/>
    <property type="match status" value="1"/>
</dbReference>
<dbReference type="InterPro" id="IPR008927">
    <property type="entry name" value="6-PGluconate_DH-like_C_sf"/>
</dbReference>
<accession>R4K314</accession>
<evidence type="ECO:0000313" key="7">
    <source>
        <dbReference type="EMBL" id="AGK96121.1"/>
    </source>
</evidence>
<dbReference type="OrthoDB" id="9772736at2"/>
<sequence>MKYLIVGTGGTGGCIGGYLASYGKDVTFIARGAHLKAMKERGLIIHSSRKGEIHIKDVKCSDGSDDIGKFDVIFVCVKGYSIYDIIPIIKKTSHEKTVVIPILNTLTAGEKLKEALPDITVLDGCIYVSGYVSAPGEITQGVMIFRVVFGPMENTEIDMYSLKKIQDDLMECQIDGIISDNIKRDTFRKFSFTSPLAATGAYFDVNVGEVQKQGKYREMFIALLKELEKVADTLNINLTNDLVKENLDILDGLAPNITASMQKDIKKGKQSEKDELIFDIVRISEKNGIEVPGYKKIAEHFGYGKNY</sequence>
<dbReference type="RefSeq" id="WP_015614444.1">
    <property type="nucleotide sequence ID" value="NC_021182.1"/>
</dbReference>
<dbReference type="Pfam" id="PF08546">
    <property type="entry name" value="ApbA_C"/>
    <property type="match status" value="1"/>
</dbReference>
<dbReference type="SUPFAM" id="SSF51735">
    <property type="entry name" value="NAD(P)-binding Rossmann-fold domains"/>
    <property type="match status" value="1"/>
</dbReference>
<gene>
    <name evidence="7" type="ORF">Clopa_1125</name>
</gene>
<organism evidence="7 8">
    <name type="scientific">Clostridium pasteurianum BC1</name>
    <dbReference type="NCBI Taxonomy" id="86416"/>
    <lineage>
        <taxon>Bacteria</taxon>
        <taxon>Bacillati</taxon>
        <taxon>Bacillota</taxon>
        <taxon>Clostridia</taxon>
        <taxon>Eubacteriales</taxon>
        <taxon>Clostridiaceae</taxon>
        <taxon>Clostridium</taxon>
    </lineage>
</organism>
<evidence type="ECO:0000256" key="1">
    <source>
        <dbReference type="ARBA" id="ARBA00007870"/>
    </source>
</evidence>
<dbReference type="InterPro" id="IPR013332">
    <property type="entry name" value="KPR_N"/>
</dbReference>
<evidence type="ECO:0000256" key="3">
    <source>
        <dbReference type="ARBA" id="ARBA00023002"/>
    </source>
</evidence>
<dbReference type="InterPro" id="IPR013328">
    <property type="entry name" value="6PGD_dom2"/>
</dbReference>
<keyword evidence="8" id="KW-1185">Reference proteome</keyword>
<reference evidence="7 8" key="1">
    <citation type="submission" date="2012-01" db="EMBL/GenBank/DDBJ databases">
        <title>Complete sequence of chromosome of Clostridium pasteurianum BC1.</title>
        <authorList>
            <consortium name="US DOE Joint Genome Institute"/>
            <person name="Lucas S."/>
            <person name="Han J."/>
            <person name="Lapidus A."/>
            <person name="Cheng J.-F."/>
            <person name="Goodwin L."/>
            <person name="Pitluck S."/>
            <person name="Peters L."/>
            <person name="Mikhailova N."/>
            <person name="Teshima H."/>
            <person name="Detter J.C."/>
            <person name="Han C."/>
            <person name="Tapia R."/>
            <person name="Land M."/>
            <person name="Hauser L."/>
            <person name="Kyrpides N."/>
            <person name="Ivanova N."/>
            <person name="Pagani I."/>
            <person name="Dunn J."/>
            <person name="Taghavi S."/>
            <person name="Francis A."/>
            <person name="van der Lelie D."/>
            <person name="Woyke T."/>
        </authorList>
    </citation>
    <scope>NUCLEOTIDE SEQUENCE [LARGE SCALE GENOMIC DNA]</scope>
    <source>
        <strain evidence="7 8">BC1</strain>
    </source>
</reference>
<evidence type="ECO:0000259" key="5">
    <source>
        <dbReference type="Pfam" id="PF02558"/>
    </source>
</evidence>
<dbReference type="InterPro" id="IPR051402">
    <property type="entry name" value="KPR-Related"/>
</dbReference>
<dbReference type="NCBIfam" id="TIGR00745">
    <property type="entry name" value="apbA_panE"/>
    <property type="match status" value="1"/>
</dbReference>
<dbReference type="InterPro" id="IPR036291">
    <property type="entry name" value="NAD(P)-bd_dom_sf"/>
</dbReference>
<dbReference type="KEGG" id="cpas:Clopa_1125"/>
<dbReference type="PATRIC" id="fig|86416.3.peg.1123"/>